<evidence type="ECO:0000256" key="3">
    <source>
        <dbReference type="ARBA" id="ARBA00023239"/>
    </source>
</evidence>
<evidence type="ECO:0000259" key="4">
    <source>
        <dbReference type="Pfam" id="PF00291"/>
    </source>
</evidence>
<keyword evidence="2" id="KW-0663">Pyridoxal phosphate</keyword>
<reference evidence="6" key="1">
    <citation type="submission" date="2017-09" db="EMBL/GenBank/DDBJ databases">
        <title>Depth-based differentiation of microbial function through sediment-hosted aquifers and enrichment of novel symbionts in the deep terrestrial subsurface.</title>
        <authorList>
            <person name="Probst A.J."/>
            <person name="Ladd B."/>
            <person name="Jarett J.K."/>
            <person name="Geller-Mcgrath D.E."/>
            <person name="Sieber C.M.K."/>
            <person name="Emerson J.B."/>
            <person name="Anantharaman K."/>
            <person name="Thomas B.C."/>
            <person name="Malmstrom R."/>
            <person name="Stieglmeier M."/>
            <person name="Klingl A."/>
            <person name="Woyke T."/>
            <person name="Ryan C.M."/>
            <person name="Banfield J.F."/>
        </authorList>
    </citation>
    <scope>NUCLEOTIDE SEQUENCE [LARGE SCALE GENOMIC DNA]</scope>
</reference>
<accession>A0A2M7THS7</accession>
<dbReference type="EMBL" id="PFNL01000123">
    <property type="protein sequence ID" value="PIZ45764.1"/>
    <property type="molecule type" value="Genomic_DNA"/>
</dbReference>
<comment type="caution">
    <text evidence="5">The sequence shown here is derived from an EMBL/GenBank/DDBJ whole genome shotgun (WGS) entry which is preliminary data.</text>
</comment>
<dbReference type="GO" id="GO:0003941">
    <property type="term" value="F:L-serine ammonia-lyase activity"/>
    <property type="evidence" value="ECO:0007669"/>
    <property type="project" value="TreeGrafter"/>
</dbReference>
<evidence type="ECO:0000256" key="2">
    <source>
        <dbReference type="ARBA" id="ARBA00022898"/>
    </source>
</evidence>
<dbReference type="Proteomes" id="UP000228920">
    <property type="component" value="Unassembled WGS sequence"/>
</dbReference>
<gene>
    <name evidence="5" type="ORF">COY32_04775</name>
</gene>
<dbReference type="PANTHER" id="PTHR48078">
    <property type="entry name" value="THREONINE DEHYDRATASE, MITOCHONDRIAL-RELATED"/>
    <property type="match status" value="1"/>
</dbReference>
<dbReference type="Pfam" id="PF00291">
    <property type="entry name" value="PALP"/>
    <property type="match status" value="1"/>
</dbReference>
<keyword evidence="3" id="KW-0456">Lyase</keyword>
<comment type="cofactor">
    <cofactor evidence="1">
        <name>pyridoxal 5'-phosphate</name>
        <dbReference type="ChEBI" id="CHEBI:597326"/>
    </cofactor>
</comment>
<dbReference type="GO" id="GO:0004794">
    <property type="term" value="F:threonine deaminase activity"/>
    <property type="evidence" value="ECO:0007669"/>
    <property type="project" value="TreeGrafter"/>
</dbReference>
<dbReference type="GO" id="GO:0009097">
    <property type="term" value="P:isoleucine biosynthetic process"/>
    <property type="evidence" value="ECO:0007669"/>
    <property type="project" value="TreeGrafter"/>
</dbReference>
<dbReference type="InterPro" id="IPR050147">
    <property type="entry name" value="Ser/Thr_Dehydratase"/>
</dbReference>
<proteinExistence type="predicted"/>
<dbReference type="GO" id="GO:0006567">
    <property type="term" value="P:L-threonine catabolic process"/>
    <property type="evidence" value="ECO:0007669"/>
    <property type="project" value="TreeGrafter"/>
</dbReference>
<dbReference type="PANTHER" id="PTHR48078:SF6">
    <property type="entry name" value="L-THREONINE DEHYDRATASE CATABOLIC TDCB"/>
    <property type="match status" value="1"/>
</dbReference>
<evidence type="ECO:0000313" key="6">
    <source>
        <dbReference type="Proteomes" id="UP000228920"/>
    </source>
</evidence>
<dbReference type="Gene3D" id="3.40.50.1100">
    <property type="match status" value="2"/>
</dbReference>
<dbReference type="GO" id="GO:0006565">
    <property type="term" value="P:L-serine catabolic process"/>
    <property type="evidence" value="ECO:0007669"/>
    <property type="project" value="TreeGrafter"/>
</dbReference>
<feature type="domain" description="Tryptophan synthase beta chain-like PALP" evidence="4">
    <location>
        <begin position="25"/>
        <end position="283"/>
    </location>
</feature>
<sequence>MDAQAFYSVFIKDWPQTPLSFYDGVYFKCEFCNVTGSIKSRGVCWQIYELLKAGINEIVVSSSGNAGVAYAYYCQKAGIICHVFVPKSIDPIRLSRMQKITDTITVTDNTMHSAAVFATTKKVPYIQQSTDSMATYGYQGLYDELAEQLKVDDINLYDTSVFFPVSSGTTVEGFYRGSLESTPQKLPQIHIVQSQSVHPLAQEFDQRVKRKARSVVSGIVSRASDRAEVVLGAVRESKGSGWVIVDDGVLAAHQRLVAMFQDKPQSTISLEGALAYAGYLKAKERGFDLRPHSIVMLT</sequence>
<name>A0A2M7THS7_UNCKA</name>
<dbReference type="SUPFAM" id="SSF53686">
    <property type="entry name" value="Tryptophan synthase beta subunit-like PLP-dependent enzymes"/>
    <property type="match status" value="1"/>
</dbReference>
<protein>
    <recommendedName>
        <fullName evidence="4">Tryptophan synthase beta chain-like PALP domain-containing protein</fullName>
    </recommendedName>
</protein>
<organism evidence="5 6">
    <name type="scientific">candidate division WWE3 bacterium CG_4_10_14_0_2_um_filter_41_14</name>
    <dbReference type="NCBI Taxonomy" id="1975072"/>
    <lineage>
        <taxon>Bacteria</taxon>
        <taxon>Katanobacteria</taxon>
    </lineage>
</organism>
<evidence type="ECO:0000256" key="1">
    <source>
        <dbReference type="ARBA" id="ARBA00001933"/>
    </source>
</evidence>
<dbReference type="InterPro" id="IPR001926">
    <property type="entry name" value="TrpB-like_PALP"/>
</dbReference>
<dbReference type="AlphaFoldDB" id="A0A2M7THS7"/>
<evidence type="ECO:0000313" key="5">
    <source>
        <dbReference type="EMBL" id="PIZ45764.1"/>
    </source>
</evidence>
<dbReference type="InterPro" id="IPR036052">
    <property type="entry name" value="TrpB-like_PALP_sf"/>
</dbReference>